<gene>
    <name evidence="2" type="ORF">Cob_v009899</name>
</gene>
<accession>A0A484FFQ5</accession>
<evidence type="ECO:0000313" key="3">
    <source>
        <dbReference type="Proteomes" id="UP000014480"/>
    </source>
</evidence>
<evidence type="ECO:0000313" key="2">
    <source>
        <dbReference type="EMBL" id="TDZ17170.1"/>
    </source>
</evidence>
<dbReference type="AlphaFoldDB" id="A0A484FFQ5"/>
<reference evidence="3" key="1">
    <citation type="journal article" date="2013" name="New Phytol.">
        <title>Comparative genomic and transcriptomic analyses reveal the hemibiotrophic stage shift of Colletotrichum fungi.</title>
        <authorList>
            <person name="Gan P."/>
            <person name="Ikeda K."/>
            <person name="Irieda H."/>
            <person name="Narusaka M."/>
            <person name="O'Connell R.J."/>
            <person name="Narusaka Y."/>
            <person name="Takano Y."/>
            <person name="Kubo Y."/>
            <person name="Shirasu K."/>
        </authorList>
    </citation>
    <scope>NUCLEOTIDE SEQUENCE [LARGE SCALE GENOMIC DNA]</scope>
    <source>
        <strain evidence="3">104-T / ATCC 96160 / CBS 514.97 / LARS 414 / MAFF 240422</strain>
    </source>
</reference>
<sequence length="191" mass="21624">MRPLAIVFALWAVILTHEVSCLLAGHRSYGLTMEYNNMDRTNDLKVYTSGYHEGKDPVVVARVDKESGTIFLIGAWTYHDETPSKLHLDQILMAIWKRRGNTGAMLRRFHLINCVNENTVKAAQNARQIKGKATEPLEVTQNDGDAWLALYNSPFGKAARRMASKAEKRVSKVSLGQFVDDETENIDFYFT</sequence>
<organism evidence="2 3">
    <name type="scientific">Colletotrichum orbiculare (strain 104-T / ATCC 96160 / CBS 514.97 / LARS 414 / MAFF 240422)</name>
    <name type="common">Cucumber anthracnose fungus</name>
    <name type="synonym">Colletotrichum lagenarium</name>
    <dbReference type="NCBI Taxonomy" id="1213857"/>
    <lineage>
        <taxon>Eukaryota</taxon>
        <taxon>Fungi</taxon>
        <taxon>Dikarya</taxon>
        <taxon>Ascomycota</taxon>
        <taxon>Pezizomycotina</taxon>
        <taxon>Sordariomycetes</taxon>
        <taxon>Hypocreomycetidae</taxon>
        <taxon>Glomerellales</taxon>
        <taxon>Glomerellaceae</taxon>
        <taxon>Colletotrichum</taxon>
        <taxon>Colletotrichum orbiculare species complex</taxon>
    </lineage>
</organism>
<dbReference type="Proteomes" id="UP000014480">
    <property type="component" value="Unassembled WGS sequence"/>
</dbReference>
<dbReference type="EMBL" id="AMCV02000031">
    <property type="protein sequence ID" value="TDZ17170.1"/>
    <property type="molecule type" value="Genomic_DNA"/>
</dbReference>
<proteinExistence type="predicted"/>
<reference evidence="3" key="2">
    <citation type="journal article" date="2019" name="Mol. Plant Microbe Interact.">
        <title>Genome sequence resources for four phytopathogenic fungi from the Colletotrichum orbiculare species complex.</title>
        <authorList>
            <person name="Gan P."/>
            <person name="Tsushima A."/>
            <person name="Narusaka M."/>
            <person name="Narusaka Y."/>
            <person name="Takano Y."/>
            <person name="Kubo Y."/>
            <person name="Shirasu K."/>
        </authorList>
    </citation>
    <scope>GENOME REANNOTATION</scope>
    <source>
        <strain evidence="3">104-T / ATCC 96160 / CBS 514.97 / LARS 414 / MAFF 240422</strain>
    </source>
</reference>
<keyword evidence="3" id="KW-1185">Reference proteome</keyword>
<comment type="caution">
    <text evidence="2">The sequence shown here is derived from an EMBL/GenBank/DDBJ whole genome shotgun (WGS) entry which is preliminary data.</text>
</comment>
<feature type="signal peptide" evidence="1">
    <location>
        <begin position="1"/>
        <end position="21"/>
    </location>
</feature>
<protein>
    <submittedName>
        <fullName evidence="2">Uncharacterized protein</fullName>
    </submittedName>
</protein>
<name>A0A484FFQ5_COLOR</name>
<dbReference type="OrthoDB" id="4808081at2759"/>
<feature type="chain" id="PRO_5019846695" evidence="1">
    <location>
        <begin position="22"/>
        <end position="191"/>
    </location>
</feature>
<evidence type="ECO:0000256" key="1">
    <source>
        <dbReference type="SAM" id="SignalP"/>
    </source>
</evidence>
<keyword evidence="1" id="KW-0732">Signal</keyword>